<dbReference type="STRING" id="882082.SaccyDRAFT_4088"/>
<gene>
    <name evidence="1" type="ORF">SaccyDRAFT_4088</name>
</gene>
<dbReference type="PANTHER" id="PTHR48100:SF15">
    <property type="entry name" value="SEDOHEPTULOSE 1,7-BISPHOSPHATASE"/>
    <property type="match status" value="1"/>
</dbReference>
<dbReference type="InterPro" id="IPR050275">
    <property type="entry name" value="PGM_Phosphatase"/>
</dbReference>
<dbReference type="GO" id="GO:0101006">
    <property type="term" value="F:protein histidine phosphatase activity"/>
    <property type="evidence" value="ECO:0007669"/>
    <property type="project" value="TreeGrafter"/>
</dbReference>
<dbReference type="InterPro" id="IPR013078">
    <property type="entry name" value="His_Pase_superF_clade-1"/>
</dbReference>
<dbReference type="PANTHER" id="PTHR48100">
    <property type="entry name" value="BROAD-SPECIFICITY PHOSPHATASE YOR283W-RELATED"/>
    <property type="match status" value="1"/>
</dbReference>
<evidence type="ECO:0000313" key="2">
    <source>
        <dbReference type="Proteomes" id="UP000002791"/>
    </source>
</evidence>
<dbReference type="eggNOG" id="COG0406">
    <property type="taxonomic scope" value="Bacteria"/>
</dbReference>
<dbReference type="RefSeq" id="WP_005458920.1">
    <property type="nucleotide sequence ID" value="NZ_CM001440.1"/>
</dbReference>
<dbReference type="Gene3D" id="3.40.50.1240">
    <property type="entry name" value="Phosphoglycerate mutase-like"/>
    <property type="match status" value="1"/>
</dbReference>
<dbReference type="HOGENOM" id="CLU_033323_13_1_11"/>
<dbReference type="InterPro" id="IPR029033">
    <property type="entry name" value="His_PPase_superfam"/>
</dbReference>
<dbReference type="SUPFAM" id="SSF53254">
    <property type="entry name" value="Phosphoglycerate mutase-like"/>
    <property type="match status" value="1"/>
</dbReference>
<proteinExistence type="predicted"/>
<dbReference type="AlphaFoldDB" id="H5XJ99"/>
<dbReference type="GO" id="GO:0070297">
    <property type="term" value="P:regulation of phosphorelay signal transduction system"/>
    <property type="evidence" value="ECO:0007669"/>
    <property type="project" value="TreeGrafter"/>
</dbReference>
<reference evidence="1 2" key="1">
    <citation type="submission" date="2011-11" db="EMBL/GenBank/DDBJ databases">
        <title>The Noncontiguous Finished sequence of Saccharomonospora cyanea NA-134.</title>
        <authorList>
            <consortium name="US DOE Joint Genome Institute"/>
            <person name="Lucas S."/>
            <person name="Han J."/>
            <person name="Lapidus A."/>
            <person name="Cheng J.-F."/>
            <person name="Goodwin L."/>
            <person name="Pitluck S."/>
            <person name="Peters L."/>
            <person name="Ovchinnikova G."/>
            <person name="Lu M."/>
            <person name="Detter J.C."/>
            <person name="Han C."/>
            <person name="Tapia R."/>
            <person name="Land M."/>
            <person name="Hauser L."/>
            <person name="Kyrpides N."/>
            <person name="Ivanova N."/>
            <person name="Pagani I."/>
            <person name="Brambilla E.-M."/>
            <person name="Klenk H.-P."/>
            <person name="Woyke T."/>
        </authorList>
    </citation>
    <scope>NUCLEOTIDE SEQUENCE [LARGE SCALE GENOMIC DNA]</scope>
    <source>
        <strain evidence="1 2">NA-134</strain>
    </source>
</reference>
<evidence type="ECO:0000313" key="1">
    <source>
        <dbReference type="EMBL" id="EHR62909.1"/>
    </source>
</evidence>
<sequence length="195" mass="21124">MPEHHLFLLHHALTEWSTVGRYAGRADPPLTAVGERQAHAAGRTYALMSDDVPALVLSSPRQAPLRTAELAGLAVSGTSDDLVEWDYGAHEGKTPAEVHDETPGWTVWSHPVPDGESAEHVECRADTLLARVRDELARHPVALVVHGDFGRVLIARWLDLPATAGRQFGLDPASLTVLGRAHHGARLLHLNLPPS</sequence>
<dbReference type="Proteomes" id="UP000002791">
    <property type="component" value="Chromosome"/>
</dbReference>
<dbReference type="Pfam" id="PF00300">
    <property type="entry name" value="His_Phos_1"/>
    <property type="match status" value="1"/>
</dbReference>
<keyword evidence="2" id="KW-1185">Reference proteome</keyword>
<dbReference type="OrthoDB" id="4697614at2"/>
<organism evidence="1 2">
    <name type="scientific">Saccharomonospora cyanea NA-134</name>
    <dbReference type="NCBI Taxonomy" id="882082"/>
    <lineage>
        <taxon>Bacteria</taxon>
        <taxon>Bacillati</taxon>
        <taxon>Actinomycetota</taxon>
        <taxon>Actinomycetes</taxon>
        <taxon>Pseudonocardiales</taxon>
        <taxon>Pseudonocardiaceae</taxon>
        <taxon>Saccharomonospora</taxon>
    </lineage>
</organism>
<dbReference type="SMART" id="SM00855">
    <property type="entry name" value="PGAM"/>
    <property type="match status" value="1"/>
</dbReference>
<dbReference type="CDD" id="cd07067">
    <property type="entry name" value="HP_PGM_like"/>
    <property type="match status" value="1"/>
</dbReference>
<accession>H5XJ99</accession>
<dbReference type="EMBL" id="CM001440">
    <property type="protein sequence ID" value="EHR62909.1"/>
    <property type="molecule type" value="Genomic_DNA"/>
</dbReference>
<protein>
    <submittedName>
        <fullName evidence="1">Fructose-2,6-bisphosphatase</fullName>
    </submittedName>
</protein>
<name>H5XJ99_9PSEU</name>